<feature type="region of interest" description="Disordered" evidence="1">
    <location>
        <begin position="709"/>
        <end position="734"/>
    </location>
</feature>
<evidence type="ECO:0000313" key="5">
    <source>
        <dbReference type="Proteomes" id="UP000662873"/>
    </source>
</evidence>
<sequence length="863" mass="94055">MRYVSRAFWGLALVLSSFAVAQTPPRDAAMRAKASASLLSEAPRVLFYETSDTIRRVYGVPFGGGVNASDAFSTFVTRYGNLFAPGDSELEFVGDQDIMDGKFVAGYFRQRVDGIPVDKGHLTLLSKDQIGYPLVLASSNVQTVHRPLPVAKVNAKQAVALAKKNRPSLKQFTDPELWVWTGEGQHLAWAFRGENPEIVDHEYNPVYHPALCGCSGTVAHAPERYYIFVDAISGRILEERNEVFAVDVSGRAQGWATPGFKPDQTNNPPTLQDLELIRASITGGNNAYSNATGHFVIPNAGTANVTVNLGMLGQWVNVVDFQGSTLALSQVVTPPGPANFIHNPAPAQAATAQVNGFIHTTRVHNFAKAIIPTYPGIDIAITCTVNRNSTCNAYYTNSTINFYASGGGCPNTAYSTVVWHEYGHFIIDMGHPFPTGAYHEGMADVTAAFCGDTPWLGEDFRGPNTGPLRSCYNSITYPSTAEAHTAGQVISGAFWLTYDELKLTEGNPAALERARSWYLNSILLHPPAIDPGITIDVLTLDDNDGDIYNGTPHYDEIATGFGAKNLHAPKLEWVKYTKFVEPPAFVLWNPNDIVPPAWLFRVLPNVNPVGAPVVLKYRFNGGAWQSRELINYADPGWYILKLALPPCGTVVDWYLTTEDTQGHESTYPFNAPADLKTFIVAQGLQTILEDTFETNLGWGVSNQSLTSGAWVRANPNGTTQNGQQANPEDDSSDPGAQCYFTGQGTVGGSVGAADVDGGPTILTSPLLNLQGDNAIVEYSRWFYNDDGDDVLYVEISNDNGNSWVQVEAVMGIQNSWVRRSFQVGQYVTPSSQVRVRFRVADNPNNSITEAGVDHFVVKRLLCN</sequence>
<dbReference type="Proteomes" id="UP000662873">
    <property type="component" value="Chromosome"/>
</dbReference>
<dbReference type="Gene3D" id="2.60.120.260">
    <property type="entry name" value="Galactose-binding domain-like"/>
    <property type="match status" value="1"/>
</dbReference>
<reference evidence="4" key="1">
    <citation type="journal article" name="DNA Res.">
        <title>The physiological potential of anammox bacteria as revealed by their core genome structure.</title>
        <authorList>
            <person name="Okubo T."/>
            <person name="Toyoda A."/>
            <person name="Fukuhara K."/>
            <person name="Uchiyama I."/>
            <person name="Harigaya Y."/>
            <person name="Kuroiwa M."/>
            <person name="Suzuki T."/>
            <person name="Murakami Y."/>
            <person name="Suwa Y."/>
            <person name="Takami H."/>
        </authorList>
    </citation>
    <scope>NUCLEOTIDE SEQUENCE</scope>
    <source>
        <strain evidence="4">317325-2</strain>
    </source>
</reference>
<proteinExistence type="predicted"/>
<evidence type="ECO:0000313" key="4">
    <source>
        <dbReference type="EMBL" id="BBO24444.1"/>
    </source>
</evidence>
<feature type="signal peptide" evidence="2">
    <location>
        <begin position="1"/>
        <end position="21"/>
    </location>
</feature>
<evidence type="ECO:0000256" key="2">
    <source>
        <dbReference type="SAM" id="SignalP"/>
    </source>
</evidence>
<dbReference type="InterPro" id="IPR000998">
    <property type="entry name" value="MAM_dom"/>
</dbReference>
<dbReference type="GO" id="GO:0016020">
    <property type="term" value="C:membrane"/>
    <property type="evidence" value="ECO:0007669"/>
    <property type="project" value="InterPro"/>
</dbReference>
<feature type="chain" id="PRO_5035309600" description="MAM domain-containing protein" evidence="2">
    <location>
        <begin position="22"/>
        <end position="863"/>
    </location>
</feature>
<organism evidence="4 5">
    <name type="scientific">Candidatus Nitrosymbiomonas proteolyticus</name>
    <dbReference type="NCBI Taxonomy" id="2608984"/>
    <lineage>
        <taxon>Bacteria</taxon>
        <taxon>Bacillati</taxon>
        <taxon>Armatimonadota</taxon>
        <taxon>Armatimonadota incertae sedis</taxon>
        <taxon>Candidatus Nitrosymbiomonas</taxon>
    </lineage>
</organism>
<feature type="domain" description="MAM" evidence="3">
    <location>
        <begin position="688"/>
        <end position="863"/>
    </location>
</feature>
<protein>
    <recommendedName>
        <fullName evidence="3">MAM domain-containing protein</fullName>
    </recommendedName>
</protein>
<keyword evidence="2" id="KW-0732">Signal</keyword>
<dbReference type="PROSITE" id="PS50060">
    <property type="entry name" value="MAM_2"/>
    <property type="match status" value="1"/>
</dbReference>
<evidence type="ECO:0000256" key="1">
    <source>
        <dbReference type="SAM" id="MobiDB-lite"/>
    </source>
</evidence>
<dbReference type="AlphaFoldDB" id="A0A809SF27"/>
<dbReference type="SUPFAM" id="SSF55486">
    <property type="entry name" value="Metalloproteases ('zincins'), catalytic domain"/>
    <property type="match status" value="1"/>
</dbReference>
<evidence type="ECO:0000259" key="3">
    <source>
        <dbReference type="PROSITE" id="PS50060"/>
    </source>
</evidence>
<name>A0A809SF27_9BACT</name>
<gene>
    <name evidence="4" type="ORF">NPRO_20390</name>
</gene>
<feature type="compositionally biased region" description="Polar residues" evidence="1">
    <location>
        <begin position="715"/>
        <end position="726"/>
    </location>
</feature>
<dbReference type="EMBL" id="AP021858">
    <property type="protein sequence ID" value="BBO24444.1"/>
    <property type="molecule type" value="Genomic_DNA"/>
</dbReference>
<dbReference type="KEGG" id="npy:NPRO_20390"/>
<accession>A0A809SF27</accession>